<dbReference type="HOGENOM" id="CLU_3138748_0_0_10"/>
<comment type="caution">
    <text evidence="1">The sequence shown here is derived from an EMBL/GenBank/DDBJ whole genome shotgun (WGS) entry which is preliminary data.</text>
</comment>
<dbReference type="EMBL" id="AGZP01000015">
    <property type="protein sequence ID" value="EKN11084.1"/>
    <property type="molecule type" value="Genomic_DNA"/>
</dbReference>
<sequence>MPLRKCTYSYDSMIMEKAPSYHPSFLLPLIFNGLTTNHDNMMEIFAKEI</sequence>
<gene>
    <name evidence="1" type="ORF">HMPREF1077_01342</name>
</gene>
<name>K5Z682_9BACT</name>
<reference evidence="1 2" key="1">
    <citation type="submission" date="2012-02" db="EMBL/GenBank/DDBJ databases">
        <title>The Genome Sequence of Parabacteroides johnsonii CL02T12C29.</title>
        <authorList>
            <consortium name="The Broad Institute Genome Sequencing Platform"/>
            <person name="Earl A."/>
            <person name="Ward D."/>
            <person name="Feldgarden M."/>
            <person name="Gevers D."/>
            <person name="Zitomersky N.L."/>
            <person name="Coyne M.J."/>
            <person name="Comstock L.E."/>
            <person name="Young S.K."/>
            <person name="Zeng Q."/>
            <person name="Gargeya S."/>
            <person name="Fitzgerald M."/>
            <person name="Haas B."/>
            <person name="Abouelleil A."/>
            <person name="Alvarado L."/>
            <person name="Arachchi H.M."/>
            <person name="Berlin A."/>
            <person name="Chapman S.B."/>
            <person name="Gearin G."/>
            <person name="Goldberg J."/>
            <person name="Griggs A."/>
            <person name="Gujja S."/>
            <person name="Hansen M."/>
            <person name="Heiman D."/>
            <person name="Howarth C."/>
            <person name="Larimer J."/>
            <person name="Lui A."/>
            <person name="MacDonald P.J.P."/>
            <person name="McCowen C."/>
            <person name="Montmayeur A."/>
            <person name="Murphy C."/>
            <person name="Neiman D."/>
            <person name="Pearson M."/>
            <person name="Priest M."/>
            <person name="Roberts A."/>
            <person name="Saif S."/>
            <person name="Shea T."/>
            <person name="Sisk P."/>
            <person name="Stolte C."/>
            <person name="Sykes S."/>
            <person name="Wortman J."/>
            <person name="Nusbaum C."/>
            <person name="Birren B."/>
        </authorList>
    </citation>
    <scope>NUCLEOTIDE SEQUENCE [LARGE SCALE GENOMIC DNA]</scope>
    <source>
        <strain evidence="1 2">CL02T12C29</strain>
    </source>
</reference>
<accession>K5Z682</accession>
<dbReference type="AlphaFoldDB" id="K5Z682"/>
<protein>
    <submittedName>
        <fullName evidence="1">Uncharacterized protein</fullName>
    </submittedName>
</protein>
<evidence type="ECO:0000313" key="1">
    <source>
        <dbReference type="EMBL" id="EKN11084.1"/>
    </source>
</evidence>
<organism evidence="1 2">
    <name type="scientific">Parabacteroides johnsonii CL02T12C29</name>
    <dbReference type="NCBI Taxonomy" id="999419"/>
    <lineage>
        <taxon>Bacteria</taxon>
        <taxon>Pseudomonadati</taxon>
        <taxon>Bacteroidota</taxon>
        <taxon>Bacteroidia</taxon>
        <taxon>Bacteroidales</taxon>
        <taxon>Tannerellaceae</taxon>
        <taxon>Parabacteroides</taxon>
    </lineage>
</organism>
<dbReference type="Proteomes" id="UP000001218">
    <property type="component" value="Unassembled WGS sequence"/>
</dbReference>
<dbReference type="PATRIC" id="fig|999419.3.peg.1373"/>
<proteinExistence type="predicted"/>
<evidence type="ECO:0000313" key="2">
    <source>
        <dbReference type="Proteomes" id="UP000001218"/>
    </source>
</evidence>